<comment type="caution">
    <text evidence="1">The sequence shown here is derived from an EMBL/GenBank/DDBJ whole genome shotgun (WGS) entry which is preliminary data.</text>
</comment>
<evidence type="ECO:0000313" key="2">
    <source>
        <dbReference type="Proteomes" id="UP000193642"/>
    </source>
</evidence>
<reference evidence="1 2" key="1">
    <citation type="submission" date="2016-07" db="EMBL/GenBank/DDBJ databases">
        <title>Pervasive Adenine N6-methylation of Active Genes in Fungi.</title>
        <authorList>
            <consortium name="DOE Joint Genome Institute"/>
            <person name="Mondo S.J."/>
            <person name="Dannebaum R.O."/>
            <person name="Kuo R.C."/>
            <person name="Labutti K."/>
            <person name="Haridas S."/>
            <person name="Kuo A."/>
            <person name="Salamov A."/>
            <person name="Ahrendt S.R."/>
            <person name="Lipzen A."/>
            <person name="Sullivan W."/>
            <person name="Andreopoulos W.B."/>
            <person name="Clum A."/>
            <person name="Lindquist E."/>
            <person name="Daum C."/>
            <person name="Ramamoorthy G.K."/>
            <person name="Gryganskyi A."/>
            <person name="Culley D."/>
            <person name="Magnuson J.K."/>
            <person name="James T.Y."/>
            <person name="O'Malley M.A."/>
            <person name="Stajich J.E."/>
            <person name="Spatafora J.W."/>
            <person name="Visel A."/>
            <person name="Grigoriev I.V."/>
        </authorList>
    </citation>
    <scope>NUCLEOTIDE SEQUENCE [LARGE SCALE GENOMIC DNA]</scope>
    <source>
        <strain evidence="1 2">JEL800</strain>
    </source>
</reference>
<keyword evidence="2" id="KW-1185">Reference proteome</keyword>
<feature type="non-terminal residue" evidence="1">
    <location>
        <position position="126"/>
    </location>
</feature>
<dbReference type="EMBL" id="MCGO01000037">
    <property type="protein sequence ID" value="ORY39820.1"/>
    <property type="molecule type" value="Genomic_DNA"/>
</dbReference>
<sequence length="126" mass="14819">MGRIMEQTSVEDRPMLFEVMAVIQERNIHHYRYTNTLWGTLLPVVSPFIIDPTNKIHRLMLEYQTRFLQIPSLSTAINEVNEFCFTWARSVDTQDTTSFARIHICVERIVLLCSVKDRAAFFSLFF</sequence>
<gene>
    <name evidence="1" type="ORF">BCR33DRAFT_719645</name>
</gene>
<accession>A0A1Y2BYH6</accession>
<dbReference type="Proteomes" id="UP000193642">
    <property type="component" value="Unassembled WGS sequence"/>
</dbReference>
<protein>
    <submittedName>
        <fullName evidence="1">Uncharacterized protein</fullName>
    </submittedName>
</protein>
<evidence type="ECO:0000313" key="1">
    <source>
        <dbReference type="EMBL" id="ORY39820.1"/>
    </source>
</evidence>
<dbReference type="OrthoDB" id="2114137at2759"/>
<proteinExistence type="predicted"/>
<organism evidence="1 2">
    <name type="scientific">Rhizoclosmatium globosum</name>
    <dbReference type="NCBI Taxonomy" id="329046"/>
    <lineage>
        <taxon>Eukaryota</taxon>
        <taxon>Fungi</taxon>
        <taxon>Fungi incertae sedis</taxon>
        <taxon>Chytridiomycota</taxon>
        <taxon>Chytridiomycota incertae sedis</taxon>
        <taxon>Chytridiomycetes</taxon>
        <taxon>Chytridiales</taxon>
        <taxon>Chytriomycetaceae</taxon>
        <taxon>Rhizoclosmatium</taxon>
    </lineage>
</organism>
<dbReference type="AlphaFoldDB" id="A0A1Y2BYH6"/>
<name>A0A1Y2BYH6_9FUNG</name>